<dbReference type="AlphaFoldDB" id="A0A1K2HIE8"/>
<accession>A0A1K2HIE8</accession>
<evidence type="ECO:0000313" key="8">
    <source>
        <dbReference type="Proteomes" id="UP000218979"/>
    </source>
</evidence>
<dbReference type="Pfam" id="PF01548">
    <property type="entry name" value="DEDD_Tnp_IS110"/>
    <property type="match status" value="1"/>
</dbReference>
<feature type="domain" description="Transposase IS110-like N-terminal" evidence="1">
    <location>
        <begin position="4"/>
        <end position="162"/>
    </location>
</feature>
<gene>
    <name evidence="3" type="ORF">RR45_GL001780</name>
    <name evidence="4" type="ORF">SAMN02746068_01994</name>
    <name evidence="5" type="ORF">SAMN02746068_02021</name>
    <name evidence="6" type="ORF">SAMN02746068_02150</name>
</gene>
<dbReference type="NCBIfam" id="NF033542">
    <property type="entry name" value="transpos_IS110"/>
    <property type="match status" value="1"/>
</dbReference>
<evidence type="ECO:0000313" key="3">
    <source>
        <dbReference type="EMBL" id="PCR98772.1"/>
    </source>
</evidence>
<keyword evidence="8" id="KW-1185">Reference proteome</keyword>
<dbReference type="PANTHER" id="PTHR33055:SF15">
    <property type="entry name" value="TRANSPOSASE-RELATED"/>
    <property type="match status" value="1"/>
</dbReference>
<dbReference type="PANTHER" id="PTHR33055">
    <property type="entry name" value="TRANSPOSASE FOR INSERTION SEQUENCE ELEMENT IS1111A"/>
    <property type="match status" value="1"/>
</dbReference>
<dbReference type="OrthoDB" id="9790935at2"/>
<dbReference type="Pfam" id="PF02371">
    <property type="entry name" value="Transposase_20"/>
    <property type="match status" value="1"/>
</dbReference>
<dbReference type="InterPro" id="IPR003346">
    <property type="entry name" value="Transposase_20"/>
</dbReference>
<sequence>MLYVGIDVAKYKHDIAVIDEFGNIILEHMQIKNNHEGFYQLHTWLSHHVENPNDIRIALEDTGHYSRNIVMFLRANFYPTFSYNPYLIKEFAKSVSLRKTKTDKKDALTIARKLASDMPVMRQMPSQDMDDLKVLTRHRDRIKRKMTDFKVQYVKILDLIFPELAKIVSLHNQSTRHLIEKYPTPAKIIRANKTSIYNIKNLKADKAKSIIIAARTTVGNTSWALEFELKQTLQAIRYFEKLMTEINTEIQALMDKLDQVITSVPGISTTLGSIILAEIRNIENFRNPNQLLAFAGLEPSVNQSGESEHTGKMVKRGSTHLRWALLQAAEKVAIYSPTFKRYLALKRSQGKHYNKAKSHVAKKLVRVLFYLLKNHKYFDENLLT</sequence>
<name>A0A1K2HIE8_9LACT</name>
<dbReference type="STRING" id="1122154.SAMN02746068_01994"/>
<proteinExistence type="predicted"/>
<reference evidence="4 7" key="2">
    <citation type="submission" date="2016-11" db="EMBL/GenBank/DDBJ databases">
        <authorList>
            <person name="Jaros S."/>
            <person name="Januszkiewicz K."/>
            <person name="Wedrychowicz H."/>
        </authorList>
    </citation>
    <scope>NUCLEOTIDE SEQUENCE [LARGE SCALE GENOMIC DNA]</scope>
    <source>
        <strain evidence="4 7">DSM 22330</strain>
    </source>
</reference>
<dbReference type="EMBL" id="JXJT01000057">
    <property type="protein sequence ID" value="PCR98772.1"/>
    <property type="molecule type" value="Genomic_DNA"/>
</dbReference>
<dbReference type="EMBL" id="FPKS01000026">
    <property type="protein sequence ID" value="SFZ76942.1"/>
    <property type="molecule type" value="Genomic_DNA"/>
</dbReference>
<protein>
    <submittedName>
        <fullName evidence="4">Transposase</fullName>
    </submittedName>
</protein>
<reference evidence="3 8" key="1">
    <citation type="submission" date="2014-12" db="EMBL/GenBank/DDBJ databases">
        <title>Draft genome sequences of 10 type strains of Lactococcus.</title>
        <authorList>
            <person name="Sun Z."/>
            <person name="Zhong Z."/>
            <person name="Liu W."/>
            <person name="Zhang W."/>
            <person name="Zhang H."/>
        </authorList>
    </citation>
    <scope>NUCLEOTIDE SEQUENCE [LARGE SCALE GENOMIC DNA]</scope>
    <source>
        <strain evidence="3 8">DSM 22330</strain>
    </source>
</reference>
<dbReference type="GO" id="GO:0003677">
    <property type="term" value="F:DNA binding"/>
    <property type="evidence" value="ECO:0007669"/>
    <property type="project" value="InterPro"/>
</dbReference>
<dbReference type="Proteomes" id="UP000185655">
    <property type="component" value="Unassembled WGS sequence"/>
</dbReference>
<evidence type="ECO:0000313" key="5">
    <source>
        <dbReference type="EMBL" id="SFZ76662.1"/>
    </source>
</evidence>
<dbReference type="GO" id="GO:0006313">
    <property type="term" value="P:DNA transposition"/>
    <property type="evidence" value="ECO:0007669"/>
    <property type="project" value="InterPro"/>
</dbReference>
<evidence type="ECO:0000259" key="1">
    <source>
        <dbReference type="Pfam" id="PF01548"/>
    </source>
</evidence>
<evidence type="ECO:0000313" key="6">
    <source>
        <dbReference type="EMBL" id="SFZ76942.1"/>
    </source>
</evidence>
<organism evidence="4 7">
    <name type="scientific">Pseudolactococcus chungangensis CAU 28 = DSM 22330</name>
    <dbReference type="NCBI Taxonomy" id="1122154"/>
    <lineage>
        <taxon>Bacteria</taxon>
        <taxon>Bacillati</taxon>
        <taxon>Bacillota</taxon>
        <taxon>Bacilli</taxon>
        <taxon>Lactobacillales</taxon>
        <taxon>Streptococcaceae</taxon>
        <taxon>Pseudolactococcus</taxon>
    </lineage>
</organism>
<evidence type="ECO:0000259" key="2">
    <source>
        <dbReference type="Pfam" id="PF02371"/>
    </source>
</evidence>
<dbReference type="EMBL" id="FPKS01000016">
    <property type="protein sequence ID" value="SFZ76551.1"/>
    <property type="molecule type" value="Genomic_DNA"/>
</dbReference>
<evidence type="ECO:0000313" key="7">
    <source>
        <dbReference type="Proteomes" id="UP000185655"/>
    </source>
</evidence>
<evidence type="ECO:0000313" key="4">
    <source>
        <dbReference type="EMBL" id="SFZ76551.1"/>
    </source>
</evidence>
<dbReference type="RefSeq" id="WP_031365809.1">
    <property type="nucleotide sequence ID" value="NZ_FPKS01000016.1"/>
</dbReference>
<dbReference type="EMBL" id="FPKS01000018">
    <property type="protein sequence ID" value="SFZ76662.1"/>
    <property type="molecule type" value="Genomic_DNA"/>
</dbReference>
<dbReference type="GO" id="GO:0004803">
    <property type="term" value="F:transposase activity"/>
    <property type="evidence" value="ECO:0007669"/>
    <property type="project" value="InterPro"/>
</dbReference>
<dbReference type="Proteomes" id="UP000218979">
    <property type="component" value="Unassembled WGS sequence"/>
</dbReference>
<dbReference type="InterPro" id="IPR047650">
    <property type="entry name" value="Transpos_IS110"/>
</dbReference>
<feature type="domain" description="Transposase IS116/IS110/IS902 C-terminal" evidence="2">
    <location>
        <begin position="259"/>
        <end position="342"/>
    </location>
</feature>
<dbReference type="InterPro" id="IPR002525">
    <property type="entry name" value="Transp_IS110-like_N"/>
</dbReference>